<dbReference type="AlphaFoldDB" id="A0AAX3QQR9"/>
<dbReference type="InterPro" id="IPR024269">
    <property type="entry name" value="DUF3791"/>
</dbReference>
<evidence type="ECO:0000313" key="1">
    <source>
        <dbReference type="EMBL" id="WET63948.1"/>
    </source>
</evidence>
<protein>
    <submittedName>
        <fullName evidence="1">DUF3791 domain-containing protein</fullName>
    </submittedName>
</protein>
<sequence>MTYNDKKIEFAVFCIEEVAKRLNELPENVYRKLECSGLMDDFIIGCYDALHTESWEHIVDDIIEALRNREKGGASC</sequence>
<gene>
    <name evidence="1" type="ORF">P2T59_19940</name>
</gene>
<reference evidence="1" key="1">
    <citation type="submission" date="2023-03" db="EMBL/GenBank/DDBJ databases">
        <title>Parabacteroides distasonis, a bacteria resistant against UC.</title>
        <authorList>
            <person name="Dai W."/>
        </authorList>
    </citation>
    <scope>NUCLEOTIDE SEQUENCE</scope>
    <source>
        <strain evidence="1">F1-28</strain>
    </source>
</reference>
<dbReference type="Proteomes" id="UP001221009">
    <property type="component" value="Chromosome"/>
</dbReference>
<dbReference type="EMBL" id="CP120353">
    <property type="protein sequence ID" value="WET63948.1"/>
    <property type="molecule type" value="Genomic_DNA"/>
</dbReference>
<organism evidence="1 2">
    <name type="scientific">Parabacteroides distasonis</name>
    <dbReference type="NCBI Taxonomy" id="823"/>
    <lineage>
        <taxon>Bacteria</taxon>
        <taxon>Pseudomonadati</taxon>
        <taxon>Bacteroidota</taxon>
        <taxon>Bacteroidia</taxon>
        <taxon>Bacteroidales</taxon>
        <taxon>Tannerellaceae</taxon>
        <taxon>Parabacteroides</taxon>
    </lineage>
</organism>
<dbReference type="Pfam" id="PF12668">
    <property type="entry name" value="DUF3791"/>
    <property type="match status" value="1"/>
</dbReference>
<proteinExistence type="predicted"/>
<accession>A0AAX3QQR9</accession>
<dbReference type="RefSeq" id="WP_122143911.1">
    <property type="nucleotide sequence ID" value="NZ_CP081908.1"/>
</dbReference>
<evidence type="ECO:0000313" key="2">
    <source>
        <dbReference type="Proteomes" id="UP001221009"/>
    </source>
</evidence>
<name>A0AAX3QQR9_PARDI</name>